<reference evidence="2" key="1">
    <citation type="journal article" date="2020" name="mSystems">
        <title>Genome- and Community-Level Interaction Insights into Carbon Utilization and Element Cycling Functions of Hydrothermarchaeota in Hydrothermal Sediment.</title>
        <authorList>
            <person name="Zhou Z."/>
            <person name="Liu Y."/>
            <person name="Xu W."/>
            <person name="Pan J."/>
            <person name="Luo Z.H."/>
            <person name="Li M."/>
        </authorList>
    </citation>
    <scope>NUCLEOTIDE SEQUENCE</scope>
    <source>
        <strain evidence="2">SpSt-667</strain>
    </source>
</reference>
<comment type="caution">
    <text evidence="2">The sequence shown here is derived from an EMBL/GenBank/DDBJ whole genome shotgun (WGS) entry which is preliminary data.</text>
</comment>
<dbReference type="InterPro" id="IPR013320">
    <property type="entry name" value="ConA-like_dom_sf"/>
</dbReference>
<gene>
    <name evidence="2" type="ORF">ENU41_09135</name>
</gene>
<dbReference type="InterPro" id="IPR002594">
    <property type="entry name" value="GH12"/>
</dbReference>
<evidence type="ECO:0000313" key="2">
    <source>
        <dbReference type="EMBL" id="HGQ36819.1"/>
    </source>
</evidence>
<dbReference type="AlphaFoldDB" id="A0A832CRX3"/>
<dbReference type="Pfam" id="PF01670">
    <property type="entry name" value="Glyco_hydro_12"/>
    <property type="match status" value="1"/>
</dbReference>
<comment type="similarity">
    <text evidence="1">Belongs to the glycosyl hydrolase 12 (cellulase H) family.</text>
</comment>
<sequence>MYKTITLPSQSIVEVTRYIYIESTPLITYTETFVQTVLRTTTITTVVPSIQYVLMYPFNPWAFVDFNDDGVDDIVVEINPWNTRSFEGVQKIVIDLAKRIIKTEFNLSNVQPREWANGYPEVYIGRKPWSTKYVNGFNVNFPMKISNATPFIVSFYICILNLLPSMNFNIAADAWIVREDIAKNPGTPPSNGDLEIMVWLFNQNLNPAGKKTGETVIPIVVNGSIVEITFEVWRHDSVEWGGWQYIAFKPKNWRHRCGYIAYNTLDFVKTAASFATLDISEHYLLGWEIGTEWGTISSNGVAVFSWILKDFIALPMVSIKGN</sequence>
<accession>A0A832CRX3</accession>
<name>A0A832CRX3_9CREN</name>
<dbReference type="GO" id="GO:0008810">
    <property type="term" value="F:cellulase activity"/>
    <property type="evidence" value="ECO:0007669"/>
    <property type="project" value="InterPro"/>
</dbReference>
<evidence type="ECO:0000256" key="1">
    <source>
        <dbReference type="ARBA" id="ARBA00005519"/>
    </source>
</evidence>
<dbReference type="InterPro" id="IPR013319">
    <property type="entry name" value="GH11/12"/>
</dbReference>
<dbReference type="SUPFAM" id="SSF49899">
    <property type="entry name" value="Concanavalin A-like lectins/glucanases"/>
    <property type="match status" value="1"/>
</dbReference>
<proteinExistence type="inferred from homology"/>
<dbReference type="EMBL" id="DTCK01000048">
    <property type="protein sequence ID" value="HGQ36819.1"/>
    <property type="molecule type" value="Genomic_DNA"/>
</dbReference>
<dbReference type="GO" id="GO:0000272">
    <property type="term" value="P:polysaccharide catabolic process"/>
    <property type="evidence" value="ECO:0007669"/>
    <property type="project" value="InterPro"/>
</dbReference>
<protein>
    <submittedName>
        <fullName evidence="2">Endoglucanase</fullName>
    </submittedName>
</protein>
<organism evidence="2">
    <name type="scientific">Ignisphaera aggregans</name>
    <dbReference type="NCBI Taxonomy" id="334771"/>
    <lineage>
        <taxon>Archaea</taxon>
        <taxon>Thermoproteota</taxon>
        <taxon>Thermoprotei</taxon>
        <taxon>Desulfurococcales</taxon>
        <taxon>Desulfurococcaceae</taxon>
        <taxon>Ignisphaera</taxon>
    </lineage>
</organism>
<dbReference type="Gene3D" id="2.60.120.180">
    <property type="match status" value="1"/>
</dbReference>